<feature type="compositionally biased region" description="Polar residues" evidence="1">
    <location>
        <begin position="125"/>
        <end position="134"/>
    </location>
</feature>
<dbReference type="AlphaFoldDB" id="A0A165SN57"/>
<feature type="region of interest" description="Disordered" evidence="1">
    <location>
        <begin position="106"/>
        <end position="152"/>
    </location>
</feature>
<proteinExistence type="predicted"/>
<keyword evidence="4" id="KW-1185">Reference proteome</keyword>
<evidence type="ECO:0000259" key="2">
    <source>
        <dbReference type="Pfam" id="PF12152"/>
    </source>
</evidence>
<dbReference type="InterPro" id="IPR022745">
    <property type="entry name" value="eIF4G1_eIF4E-bd"/>
</dbReference>
<sequence length="152" mass="16742">MPNGHMNGILRIDTAVAAPDAPRKRHPGPLDLSSTRNQPISQPLPSALATARIIEDLGSVSYPEGIKSPKVELNVNAKHGKFRYDRDFLMQFMKICKDKPDNLPPLDAIGLEPSEQGTGIPMSRGGSQRRSSTAMGPWALELQRRQRQLQHG</sequence>
<name>A0A165SN57_9APHY</name>
<dbReference type="GO" id="GO:0003743">
    <property type="term" value="F:translation initiation factor activity"/>
    <property type="evidence" value="ECO:0007669"/>
    <property type="project" value="UniProtKB-KW"/>
</dbReference>
<evidence type="ECO:0000313" key="3">
    <source>
        <dbReference type="EMBL" id="KZT72244.1"/>
    </source>
</evidence>
<dbReference type="EMBL" id="KV429041">
    <property type="protein sequence ID" value="KZT72244.1"/>
    <property type="molecule type" value="Genomic_DNA"/>
</dbReference>
<protein>
    <submittedName>
        <fullName evidence="3">Eukaryotic initiation factor 4f subunit eIF4g, eIF4e-binding domain-containing protein</fullName>
    </submittedName>
</protein>
<dbReference type="SUPFAM" id="SSF101489">
    <property type="entry name" value="Eukaryotic initiation factor 4f subunit eIF4g, eIF4e-binding domain"/>
    <property type="match status" value="1"/>
</dbReference>
<dbReference type="Pfam" id="PF12152">
    <property type="entry name" value="eIF_4G1"/>
    <property type="match status" value="1"/>
</dbReference>
<dbReference type="Gene3D" id="1.20.970.30">
    <property type="entry name" value="eIF4G, eIF4E-binding domain"/>
    <property type="match status" value="1"/>
</dbReference>
<feature type="compositionally biased region" description="Polar residues" evidence="1">
    <location>
        <begin position="32"/>
        <end position="42"/>
    </location>
</feature>
<evidence type="ECO:0000313" key="4">
    <source>
        <dbReference type="Proteomes" id="UP000076727"/>
    </source>
</evidence>
<reference evidence="3 4" key="1">
    <citation type="journal article" date="2016" name="Mol. Biol. Evol.">
        <title>Comparative Genomics of Early-Diverging Mushroom-Forming Fungi Provides Insights into the Origins of Lignocellulose Decay Capabilities.</title>
        <authorList>
            <person name="Nagy L.G."/>
            <person name="Riley R."/>
            <person name="Tritt A."/>
            <person name="Adam C."/>
            <person name="Daum C."/>
            <person name="Floudas D."/>
            <person name="Sun H."/>
            <person name="Yadav J.S."/>
            <person name="Pangilinan J."/>
            <person name="Larsson K.H."/>
            <person name="Matsuura K."/>
            <person name="Barry K."/>
            <person name="Labutti K."/>
            <person name="Kuo R."/>
            <person name="Ohm R.A."/>
            <person name="Bhattacharya S.S."/>
            <person name="Shirouzu T."/>
            <person name="Yoshinaga Y."/>
            <person name="Martin F.M."/>
            <person name="Grigoriev I.V."/>
            <person name="Hibbett D.S."/>
        </authorList>
    </citation>
    <scope>NUCLEOTIDE SEQUENCE [LARGE SCALE GENOMIC DNA]</scope>
    <source>
        <strain evidence="3 4">L-15889</strain>
    </source>
</reference>
<feature type="region of interest" description="Disordered" evidence="1">
    <location>
        <begin position="15"/>
        <end position="42"/>
    </location>
</feature>
<dbReference type="STRING" id="1314783.A0A165SN57"/>
<dbReference type="Proteomes" id="UP000076727">
    <property type="component" value="Unassembled WGS sequence"/>
</dbReference>
<keyword evidence="3" id="KW-0648">Protein biosynthesis</keyword>
<dbReference type="InterPro" id="IPR036211">
    <property type="entry name" value="eIF4G_eIF4E-bd_sf"/>
</dbReference>
<organism evidence="3 4">
    <name type="scientific">Daedalea quercina L-15889</name>
    <dbReference type="NCBI Taxonomy" id="1314783"/>
    <lineage>
        <taxon>Eukaryota</taxon>
        <taxon>Fungi</taxon>
        <taxon>Dikarya</taxon>
        <taxon>Basidiomycota</taxon>
        <taxon>Agaricomycotina</taxon>
        <taxon>Agaricomycetes</taxon>
        <taxon>Polyporales</taxon>
        <taxon>Fomitopsis</taxon>
    </lineage>
</organism>
<dbReference type="OrthoDB" id="2789223at2759"/>
<accession>A0A165SN57</accession>
<keyword evidence="3" id="KW-0396">Initiation factor</keyword>
<gene>
    <name evidence="3" type="ORF">DAEQUDRAFT_755118</name>
</gene>
<feature type="domain" description="Eukaryotic translation initiation factor 4G1 eIF4E-binding" evidence="2">
    <location>
        <begin position="39"/>
        <end position="101"/>
    </location>
</feature>
<evidence type="ECO:0000256" key="1">
    <source>
        <dbReference type="SAM" id="MobiDB-lite"/>
    </source>
</evidence>